<keyword evidence="4" id="KW-1185">Reference proteome</keyword>
<dbReference type="OrthoDB" id="289721at2759"/>
<dbReference type="InterPro" id="IPR000195">
    <property type="entry name" value="Rab-GAP-TBC_dom"/>
</dbReference>
<dbReference type="Gene3D" id="1.10.10.750">
    <property type="entry name" value="Ypt/Rab-GAP domain of gyp1p, domain 1"/>
    <property type="match status" value="1"/>
</dbReference>
<dbReference type="GO" id="GO:0005096">
    <property type="term" value="F:GTPase activator activity"/>
    <property type="evidence" value="ECO:0007669"/>
    <property type="project" value="TreeGrafter"/>
</dbReference>
<dbReference type="GO" id="GO:0031267">
    <property type="term" value="F:small GTPase binding"/>
    <property type="evidence" value="ECO:0007669"/>
    <property type="project" value="TreeGrafter"/>
</dbReference>
<name>A0A8H3FEE3_9LECA</name>
<accession>A0A8H3FEE3</accession>
<feature type="compositionally biased region" description="Acidic residues" evidence="1">
    <location>
        <begin position="298"/>
        <end position="311"/>
    </location>
</feature>
<feature type="region of interest" description="Disordered" evidence="1">
    <location>
        <begin position="107"/>
        <end position="141"/>
    </location>
</feature>
<feature type="compositionally biased region" description="Polar residues" evidence="1">
    <location>
        <begin position="221"/>
        <end position="235"/>
    </location>
</feature>
<dbReference type="SUPFAM" id="SSF47923">
    <property type="entry name" value="Ypt/Rab-GAP domain of gyp1p"/>
    <property type="match status" value="2"/>
</dbReference>
<dbReference type="PANTHER" id="PTHR47219:SF9">
    <property type="entry name" value="GTPASE ACTIVATING PROTEIN AND CENTROSOME-ASSOCIATED, ISOFORM B"/>
    <property type="match status" value="1"/>
</dbReference>
<comment type="caution">
    <text evidence="3">The sequence shown here is derived from an EMBL/GenBank/DDBJ whole genome shotgun (WGS) entry which is preliminary data.</text>
</comment>
<dbReference type="EMBL" id="CAJPDS010000036">
    <property type="protein sequence ID" value="CAF9924491.1"/>
    <property type="molecule type" value="Genomic_DNA"/>
</dbReference>
<feature type="domain" description="Rab-GAP TBC" evidence="2">
    <location>
        <begin position="570"/>
        <end position="781"/>
    </location>
</feature>
<feature type="compositionally biased region" description="Low complexity" evidence="1">
    <location>
        <begin position="120"/>
        <end position="134"/>
    </location>
</feature>
<dbReference type="PROSITE" id="PS50086">
    <property type="entry name" value="TBC_RABGAP"/>
    <property type="match status" value="1"/>
</dbReference>
<evidence type="ECO:0000313" key="4">
    <source>
        <dbReference type="Proteomes" id="UP000664521"/>
    </source>
</evidence>
<dbReference type="Pfam" id="PF00566">
    <property type="entry name" value="RabGAP-TBC"/>
    <property type="match status" value="1"/>
</dbReference>
<dbReference type="InterPro" id="IPR050302">
    <property type="entry name" value="Rab_GAP_TBC_domain"/>
</dbReference>
<sequence>MRGLARISTSGCSLELGIFDDLDILSDGVFDHSVNILDGIVYLEELPSLDAFCLLTPICKTSLASPKTLGTSPYTSGTSLAEATPVASSLPLARPLIDPVTISNEMILSTPPVPQSPPGLTHSRSSSFRTSSLSAPDADLPDFDHFEDISLTKDYQLDDQDPGSNDPAAQILPTMNGGNGDVPTTFLRDLTVGDRRHAAHNGHGQRRQVLGLGPAHAVTMPNGSNLSRKFSTSSGLARRAMSNHSRSRSPSPSAAPFPFSSPHFSSPPPSRDAVSPPMRVSTARRGSWQPNRKTARELEDEYDDTDEDLPDDASLWNVPLSPRTSTGETKKSVGAGAKIMPISIGPERVNAIEAGSPQLQNPVYSASQVISPAVSIPASSGIDSTAKFPREKCRGVSTHSNSHDYSLSKGHTKSWTVAMSELSQDAQNLTEALQGMVDSSAFNGTSNLKVGPDDLQRTKLSVDLPPLRVHNVMIDPLPISKEKERVLSRTRPSWLPPKSQKEERKHLKEYQRMMELSLQAEKRKAALAVNTQCANDSTKCALRRIWEDHVLPDWDHVMREPRTRELWWRGIAPMSRAEVWERAIGNDLALSVATYTKALQRSQDIEAQIREGSKYELCKERVWFSAIRRDVNAILPELKLFQLGSPLHDSLTKVLMAYCMYRSDVGYSHGTHLLAAILVLNYPSPSRAFISLCNLLNRPLPLAFLAGDPAATGKAYSLTLALLSSKFPQLHDRLFKPPPFGLGLAPDEVLEPMMRTLFLGPGEGLPVELVLRIWDVMVFDGDGTIIRTAVALLGVLEGSLYGDKSEVLNILGWRGGTGSRAWRVVDVEDFMAKVRSAGKVERSRP</sequence>
<dbReference type="Proteomes" id="UP000664521">
    <property type="component" value="Unassembled WGS sequence"/>
</dbReference>
<dbReference type="InterPro" id="IPR053949">
    <property type="entry name" value="SBE2/SBE22_M"/>
</dbReference>
<proteinExistence type="predicted"/>
<dbReference type="FunFam" id="1.10.10.750:FF:000013">
    <property type="entry name" value="Similar to TBC domain protein"/>
    <property type="match status" value="1"/>
</dbReference>
<feature type="region of interest" description="Disordered" evidence="1">
    <location>
        <begin position="154"/>
        <end position="186"/>
    </location>
</feature>
<dbReference type="Gene3D" id="1.10.8.270">
    <property type="entry name" value="putative rabgap domain of human tbc1 domain family member 14 like domains"/>
    <property type="match status" value="1"/>
</dbReference>
<evidence type="ECO:0000259" key="2">
    <source>
        <dbReference type="PROSITE" id="PS50086"/>
    </source>
</evidence>
<feature type="region of interest" description="Disordered" evidence="1">
    <location>
        <begin position="215"/>
        <end position="332"/>
    </location>
</feature>
<dbReference type="Gene3D" id="1.10.472.80">
    <property type="entry name" value="Ypt/Rab-GAP domain of gyp1p, domain 3"/>
    <property type="match status" value="1"/>
</dbReference>
<evidence type="ECO:0000313" key="3">
    <source>
        <dbReference type="EMBL" id="CAF9924491.1"/>
    </source>
</evidence>
<dbReference type="PANTHER" id="PTHR47219">
    <property type="entry name" value="RAB GTPASE-ACTIVATING PROTEIN 1-LIKE"/>
    <property type="match status" value="1"/>
</dbReference>
<evidence type="ECO:0000256" key="1">
    <source>
        <dbReference type="SAM" id="MobiDB-lite"/>
    </source>
</evidence>
<dbReference type="AlphaFoldDB" id="A0A8H3FEE3"/>
<dbReference type="SMART" id="SM00164">
    <property type="entry name" value="TBC"/>
    <property type="match status" value="1"/>
</dbReference>
<protein>
    <recommendedName>
        <fullName evidence="2">Rab-GAP TBC domain-containing protein</fullName>
    </recommendedName>
</protein>
<feature type="compositionally biased region" description="Low complexity" evidence="1">
    <location>
        <begin position="248"/>
        <end position="264"/>
    </location>
</feature>
<gene>
    <name evidence="3" type="ORF">HETSPECPRED_005574</name>
</gene>
<reference evidence="3" key="1">
    <citation type="submission" date="2021-03" db="EMBL/GenBank/DDBJ databases">
        <authorList>
            <person name="Tagirdzhanova G."/>
        </authorList>
    </citation>
    <scope>NUCLEOTIDE SEQUENCE</scope>
</reference>
<organism evidence="3 4">
    <name type="scientific">Heterodermia speciosa</name>
    <dbReference type="NCBI Taxonomy" id="116794"/>
    <lineage>
        <taxon>Eukaryota</taxon>
        <taxon>Fungi</taxon>
        <taxon>Dikarya</taxon>
        <taxon>Ascomycota</taxon>
        <taxon>Pezizomycotina</taxon>
        <taxon>Lecanoromycetes</taxon>
        <taxon>OSLEUM clade</taxon>
        <taxon>Lecanoromycetidae</taxon>
        <taxon>Caliciales</taxon>
        <taxon>Physciaceae</taxon>
        <taxon>Heterodermia</taxon>
    </lineage>
</organism>
<dbReference type="Pfam" id="PF22874">
    <property type="entry name" value="SBE2_M"/>
    <property type="match status" value="1"/>
</dbReference>
<dbReference type="InterPro" id="IPR035969">
    <property type="entry name" value="Rab-GAP_TBC_sf"/>
</dbReference>